<organism evidence="3 4">
    <name type="scientific">Limosilactobacillus ingluviei DSM 15946</name>
    <dbReference type="NCBI Taxonomy" id="1423760"/>
    <lineage>
        <taxon>Bacteria</taxon>
        <taxon>Bacillati</taxon>
        <taxon>Bacillota</taxon>
        <taxon>Bacilli</taxon>
        <taxon>Lactobacillales</taxon>
        <taxon>Lactobacillaceae</taxon>
        <taxon>Limosilactobacillus</taxon>
    </lineage>
</organism>
<dbReference type="PANTHER" id="PTHR48081:SF8">
    <property type="entry name" value="ALPHA_BETA HYDROLASE FOLD-3 DOMAIN-CONTAINING PROTEIN-RELATED"/>
    <property type="match status" value="1"/>
</dbReference>
<protein>
    <submittedName>
        <fullName evidence="3">S9c family esterase</fullName>
    </submittedName>
</protein>
<evidence type="ECO:0000256" key="1">
    <source>
        <dbReference type="ARBA" id="ARBA00022801"/>
    </source>
</evidence>
<dbReference type="EMBL" id="AZFK01000012">
    <property type="protein sequence ID" value="KRL92059.1"/>
    <property type="molecule type" value="Genomic_DNA"/>
</dbReference>
<dbReference type="AlphaFoldDB" id="A0A0R1UQG5"/>
<proteinExistence type="predicted"/>
<dbReference type="InterPro" id="IPR029058">
    <property type="entry name" value="AB_hydrolase_fold"/>
</dbReference>
<sequence>MNKGYGIDQQTLKAMAGNLKDSVVELTQCGEHLSRQAMLVSLSLQLSGLKRQLSTSTGRAKLLQTAGRPPFGLPRSVHLTSSVTKKRFAGRPVMVLNAQPGPQPVVLALYGGAYVLAPTKVHWQFYDRLAQTSGAQVWVPDYPHLPGATVDQALAYLHRLYAALYDQTPVSQITLLGDSAGGGLAASLTEELVTQGLPVPGHLVLLSPWLDVHLTNPALPAYARRDVLLDQAGLQALGAKFAGGRSAVDYRVAPLRGPLNGMRDVQLFVGTKELMCLDTIEFANRLASEDVPAQLVIGRGLYHAYPLYATPEGQAALLAMAKTIKGEVKHD</sequence>
<dbReference type="PATRIC" id="fig|1423760.3.peg.516"/>
<dbReference type="Gene3D" id="3.40.50.1820">
    <property type="entry name" value="alpha/beta hydrolase"/>
    <property type="match status" value="1"/>
</dbReference>
<dbReference type="Pfam" id="PF07859">
    <property type="entry name" value="Abhydrolase_3"/>
    <property type="match status" value="1"/>
</dbReference>
<dbReference type="InterPro" id="IPR050300">
    <property type="entry name" value="GDXG_lipolytic_enzyme"/>
</dbReference>
<dbReference type="Proteomes" id="UP000050816">
    <property type="component" value="Unassembled WGS sequence"/>
</dbReference>
<feature type="domain" description="Alpha/beta hydrolase fold-3" evidence="2">
    <location>
        <begin position="107"/>
        <end position="305"/>
    </location>
</feature>
<dbReference type="PANTHER" id="PTHR48081">
    <property type="entry name" value="AB HYDROLASE SUPERFAMILY PROTEIN C4A8.06C"/>
    <property type="match status" value="1"/>
</dbReference>
<dbReference type="GO" id="GO:0016787">
    <property type="term" value="F:hydrolase activity"/>
    <property type="evidence" value="ECO:0007669"/>
    <property type="project" value="UniProtKB-KW"/>
</dbReference>
<evidence type="ECO:0000313" key="3">
    <source>
        <dbReference type="EMBL" id="KRL92059.1"/>
    </source>
</evidence>
<keyword evidence="1" id="KW-0378">Hydrolase</keyword>
<gene>
    <name evidence="3" type="ORF">FC43_GL000497</name>
</gene>
<dbReference type="RefSeq" id="WP_056953734.1">
    <property type="nucleotide sequence ID" value="NZ_AZFK01000012.1"/>
</dbReference>
<dbReference type="SUPFAM" id="SSF53474">
    <property type="entry name" value="alpha/beta-Hydrolases"/>
    <property type="match status" value="1"/>
</dbReference>
<evidence type="ECO:0000313" key="4">
    <source>
        <dbReference type="Proteomes" id="UP000050816"/>
    </source>
</evidence>
<evidence type="ECO:0000259" key="2">
    <source>
        <dbReference type="Pfam" id="PF07859"/>
    </source>
</evidence>
<accession>A0A0R1UQG5</accession>
<reference evidence="3 4" key="1">
    <citation type="journal article" date="2015" name="Genome Announc.">
        <title>Expanding the biotechnology potential of lactobacilli through comparative genomics of 213 strains and associated genera.</title>
        <authorList>
            <person name="Sun Z."/>
            <person name="Harris H.M."/>
            <person name="McCann A."/>
            <person name="Guo C."/>
            <person name="Argimon S."/>
            <person name="Zhang W."/>
            <person name="Yang X."/>
            <person name="Jeffery I.B."/>
            <person name="Cooney J.C."/>
            <person name="Kagawa T.F."/>
            <person name="Liu W."/>
            <person name="Song Y."/>
            <person name="Salvetti E."/>
            <person name="Wrobel A."/>
            <person name="Rasinkangas P."/>
            <person name="Parkhill J."/>
            <person name="Rea M.C."/>
            <person name="O'Sullivan O."/>
            <person name="Ritari J."/>
            <person name="Douillard F.P."/>
            <person name="Paul Ross R."/>
            <person name="Yang R."/>
            <person name="Briner A.E."/>
            <person name="Felis G.E."/>
            <person name="de Vos W.M."/>
            <person name="Barrangou R."/>
            <person name="Klaenhammer T.R."/>
            <person name="Caufield P.W."/>
            <person name="Cui Y."/>
            <person name="Zhang H."/>
            <person name="O'Toole P.W."/>
        </authorList>
    </citation>
    <scope>NUCLEOTIDE SEQUENCE [LARGE SCALE GENOMIC DNA]</scope>
    <source>
        <strain evidence="3 4">DSM 15946</strain>
    </source>
</reference>
<name>A0A0R1UQG5_9LACO</name>
<comment type="caution">
    <text evidence="3">The sequence shown here is derived from an EMBL/GenBank/DDBJ whole genome shotgun (WGS) entry which is preliminary data.</text>
</comment>
<dbReference type="InterPro" id="IPR013094">
    <property type="entry name" value="AB_hydrolase_3"/>
</dbReference>